<keyword evidence="1" id="KW-0732">Signal</keyword>
<dbReference type="AlphaFoldDB" id="A0A5C1A8D3"/>
<reference evidence="4" key="1">
    <citation type="submission" date="2019-08" db="EMBL/GenBank/DDBJ databases">
        <title>Limnoglobus roseus gen. nov., sp. nov., a novel freshwater planctomycete with a giant genome from the family Gemmataceae.</title>
        <authorList>
            <person name="Kulichevskaya I.S."/>
            <person name="Naumoff D.G."/>
            <person name="Miroshnikov K."/>
            <person name="Ivanova A."/>
            <person name="Philippov D.A."/>
            <person name="Hakobyan A."/>
            <person name="Rijpstra I.C."/>
            <person name="Sinninghe Damste J.S."/>
            <person name="Liesack W."/>
            <person name="Dedysh S.N."/>
        </authorList>
    </citation>
    <scope>NUCLEOTIDE SEQUENCE [LARGE SCALE GENOMIC DNA]</scope>
    <source>
        <strain evidence="4">PX52</strain>
    </source>
</reference>
<gene>
    <name evidence="3" type="ORF">PX52LOC_01407</name>
</gene>
<feature type="chain" id="PRO_5023011212" evidence="1">
    <location>
        <begin position="19"/>
        <end position="507"/>
    </location>
</feature>
<dbReference type="Gene3D" id="3.40.50.880">
    <property type="match status" value="1"/>
</dbReference>
<evidence type="ECO:0000256" key="1">
    <source>
        <dbReference type="SAM" id="SignalP"/>
    </source>
</evidence>
<dbReference type="InterPro" id="IPR029062">
    <property type="entry name" value="Class_I_gatase-like"/>
</dbReference>
<dbReference type="SUPFAM" id="SSF52317">
    <property type="entry name" value="Class I glutamine amidotransferase-like"/>
    <property type="match status" value="1"/>
</dbReference>
<dbReference type="PANTHER" id="PTHR43540:SF6">
    <property type="entry name" value="ISOCHORISMATASE-LIKE DOMAIN-CONTAINING PROTEIN"/>
    <property type="match status" value="1"/>
</dbReference>
<dbReference type="InterPro" id="IPR029010">
    <property type="entry name" value="ThuA-like"/>
</dbReference>
<dbReference type="RefSeq" id="WP_149109406.1">
    <property type="nucleotide sequence ID" value="NZ_CP042425.1"/>
</dbReference>
<dbReference type="InterPro" id="IPR036380">
    <property type="entry name" value="Isochorismatase-like_sf"/>
</dbReference>
<name>A0A5C1A8D3_9BACT</name>
<dbReference type="Proteomes" id="UP000324974">
    <property type="component" value="Chromosome"/>
</dbReference>
<dbReference type="PANTHER" id="PTHR43540">
    <property type="entry name" value="PEROXYUREIDOACRYLATE/UREIDOACRYLATE AMIDOHYDROLASE-RELATED"/>
    <property type="match status" value="1"/>
</dbReference>
<keyword evidence="4" id="KW-1185">Reference proteome</keyword>
<dbReference type="SUPFAM" id="SSF52499">
    <property type="entry name" value="Isochorismatase-like hydrolases"/>
    <property type="match status" value="1"/>
</dbReference>
<organism evidence="3 4">
    <name type="scientific">Limnoglobus roseus</name>
    <dbReference type="NCBI Taxonomy" id="2598579"/>
    <lineage>
        <taxon>Bacteria</taxon>
        <taxon>Pseudomonadati</taxon>
        <taxon>Planctomycetota</taxon>
        <taxon>Planctomycetia</taxon>
        <taxon>Gemmatales</taxon>
        <taxon>Gemmataceae</taxon>
        <taxon>Limnoglobus</taxon>
    </lineage>
</organism>
<dbReference type="EMBL" id="CP042425">
    <property type="protein sequence ID" value="QEL14517.1"/>
    <property type="molecule type" value="Genomic_DNA"/>
</dbReference>
<evidence type="ECO:0000313" key="4">
    <source>
        <dbReference type="Proteomes" id="UP000324974"/>
    </source>
</evidence>
<evidence type="ECO:0000259" key="2">
    <source>
        <dbReference type="Pfam" id="PF06283"/>
    </source>
</evidence>
<dbReference type="OrthoDB" id="272395at2"/>
<protein>
    <submittedName>
        <fullName evidence="3">ThuA protein amidase</fullName>
    </submittedName>
</protein>
<evidence type="ECO:0000313" key="3">
    <source>
        <dbReference type="EMBL" id="QEL14517.1"/>
    </source>
</evidence>
<accession>A0A5C1A8D3</accession>
<dbReference type="Gene3D" id="3.40.50.850">
    <property type="entry name" value="Isochorismatase-like"/>
    <property type="match status" value="1"/>
</dbReference>
<dbReference type="Pfam" id="PF06283">
    <property type="entry name" value="ThuA"/>
    <property type="match status" value="1"/>
</dbReference>
<dbReference type="InterPro" id="IPR050272">
    <property type="entry name" value="Isochorismatase-like_hydrls"/>
</dbReference>
<sequence>MARVLSLLLIGITSVALADDKSFSLNTRTRTETAPGSGRYHTVAKPATWDAAKTAVVICDMWDKHWCDGATGRVGEMAPRMNDLIVAARKRGALVIHCPSDTMAFYKDTPQRKLAMDAPKSEPKVPLERWCKLDPAKEIKLPIDDSDGGCGEVNKNYRAWTRQHEALKIEAGDAITDSEEAYHLMRQRGIENVVVMGVHTNMCVLGRPFAIRQLTKQGLNVVLVRDMTDTMYNPAKAPFVAHCTGTDLVVEHIEKHWCPTVTSVDFLGGKEFRFKEDKRPTLVIVSAEDEYKTETTLPPFALAQLGMDYRVSFVFADAKDKYHLPGIEQLNTADAVLFSVRRKPLMKADLDVVRKYVASGKPIIAIRTASHGFAPRKGESLPAGVEAWETFDKDILGCEYKNHYANALKMTIERAPADGTHSVLADWPTTAVESTCSLYRSNPLAADAIVLLTGKSGDNPVEPIAWVREKAAGRGRVFYASLGNVDDFKQEWFAKLLKNGIAWAAGK</sequence>
<feature type="domain" description="ThuA-like" evidence="2">
    <location>
        <begin position="301"/>
        <end position="504"/>
    </location>
</feature>
<feature type="signal peptide" evidence="1">
    <location>
        <begin position="1"/>
        <end position="18"/>
    </location>
</feature>
<proteinExistence type="predicted"/>
<dbReference type="KEGG" id="lrs:PX52LOC_01407"/>